<dbReference type="GO" id="GO:0051562">
    <property type="term" value="P:negative regulation of mitochondrial calcium ion concentration"/>
    <property type="evidence" value="ECO:0007669"/>
    <property type="project" value="TreeGrafter"/>
</dbReference>
<name>A0A3Q0DSG5_CARSF</name>
<dbReference type="KEGG" id="csyr:103255984"/>
<dbReference type="GO" id="GO:0005783">
    <property type="term" value="C:endoplasmic reticulum"/>
    <property type="evidence" value="ECO:0007669"/>
    <property type="project" value="TreeGrafter"/>
</dbReference>
<evidence type="ECO:0000313" key="1">
    <source>
        <dbReference type="Proteomes" id="UP000189704"/>
    </source>
</evidence>
<protein>
    <submittedName>
        <fullName evidence="2">Fetal and adult testis-expressed transcript protein</fullName>
    </submittedName>
</protein>
<dbReference type="PANTHER" id="PTHR21128:SF0">
    <property type="entry name" value="FETAL AND ADULT TESTIS-EXPRESSED TRANSCRIPT PROTEIN"/>
    <property type="match status" value="1"/>
</dbReference>
<dbReference type="STRING" id="1868482.ENSTSYP00000010204"/>
<dbReference type="AlphaFoldDB" id="A0A3Q0DSG5"/>
<dbReference type="OrthoDB" id="5986838at2759"/>
<sequence>MAGGPPSIEEELEISLAEELGHGGQGQNQEHLVIAEILERGSRTRGASHKRQKLEQKAAGTAAAQSVWSKREVLYKGLRLQMPTSRMLREQGRDDAHLQEYPGNFQGMRFHYERNPGADMMTDISLEEISGLEMEVMRKELYLITGRLNALEEQSATWRQREALFFTLLASACIANLWLWLRQ</sequence>
<dbReference type="CTD" id="89885"/>
<dbReference type="GO" id="GO:0044233">
    <property type="term" value="C:mitochondria-associated endoplasmic reticulum membrane contact site"/>
    <property type="evidence" value="ECO:0007669"/>
    <property type="project" value="TreeGrafter"/>
</dbReference>
<dbReference type="RefSeq" id="XP_021566061.1">
    <property type="nucleotide sequence ID" value="XM_021710386.1"/>
</dbReference>
<dbReference type="GO" id="GO:0005741">
    <property type="term" value="C:mitochondrial outer membrane"/>
    <property type="evidence" value="ECO:0007669"/>
    <property type="project" value="TreeGrafter"/>
</dbReference>
<accession>A0A3Q0DSG5</accession>
<dbReference type="GO" id="GO:0031625">
    <property type="term" value="F:ubiquitin protein ligase binding"/>
    <property type="evidence" value="ECO:0007669"/>
    <property type="project" value="TreeGrafter"/>
</dbReference>
<dbReference type="GeneID" id="103255984"/>
<dbReference type="InterPro" id="IPR039153">
    <property type="entry name" value="FATE1"/>
</dbReference>
<organism evidence="1 2">
    <name type="scientific">Carlito syrichta</name>
    <name type="common">Philippine tarsier</name>
    <name type="synonym">Tarsius syrichta</name>
    <dbReference type="NCBI Taxonomy" id="1868482"/>
    <lineage>
        <taxon>Eukaryota</taxon>
        <taxon>Metazoa</taxon>
        <taxon>Chordata</taxon>
        <taxon>Craniata</taxon>
        <taxon>Vertebrata</taxon>
        <taxon>Euteleostomi</taxon>
        <taxon>Mammalia</taxon>
        <taxon>Eutheria</taxon>
        <taxon>Euarchontoglires</taxon>
        <taxon>Primates</taxon>
        <taxon>Haplorrhini</taxon>
        <taxon>Tarsiiformes</taxon>
        <taxon>Tarsiidae</taxon>
        <taxon>Carlito</taxon>
    </lineage>
</organism>
<gene>
    <name evidence="2" type="primary">FATE1</name>
</gene>
<reference evidence="2" key="1">
    <citation type="submission" date="2025-08" db="UniProtKB">
        <authorList>
            <consortium name="RefSeq"/>
        </authorList>
    </citation>
    <scope>IDENTIFICATION</scope>
</reference>
<dbReference type="Proteomes" id="UP000189704">
    <property type="component" value="Unplaced"/>
</dbReference>
<evidence type="ECO:0000313" key="2">
    <source>
        <dbReference type="RefSeq" id="XP_021566061.1"/>
    </source>
</evidence>
<keyword evidence="1" id="KW-1185">Reference proteome</keyword>
<dbReference type="PANTHER" id="PTHR21128">
    <property type="entry name" value="FETAL AND ADULT TESTIS-EXPRESSED TRANSCRIPT PROTEIN"/>
    <property type="match status" value="1"/>
</dbReference>
<proteinExistence type="predicted"/>
<dbReference type="GO" id="GO:0043066">
    <property type="term" value="P:negative regulation of apoptotic process"/>
    <property type="evidence" value="ECO:0007669"/>
    <property type="project" value="TreeGrafter"/>
</dbReference>